<evidence type="ECO:0000313" key="1">
    <source>
        <dbReference type="EMBL" id="PRQ29113.1"/>
    </source>
</evidence>
<protein>
    <submittedName>
        <fullName evidence="1">Uncharacterized protein</fullName>
    </submittedName>
</protein>
<dbReference type="Proteomes" id="UP000238479">
    <property type="component" value="Chromosome 5"/>
</dbReference>
<dbReference type="Gramene" id="PRQ29113">
    <property type="protein sequence ID" value="PRQ29113"/>
    <property type="gene ID" value="RchiOBHm_Chr5g0010371"/>
</dbReference>
<accession>A0A2P6Q4J9</accession>
<evidence type="ECO:0000313" key="2">
    <source>
        <dbReference type="Proteomes" id="UP000238479"/>
    </source>
</evidence>
<comment type="caution">
    <text evidence="1">The sequence shown here is derived from an EMBL/GenBank/DDBJ whole genome shotgun (WGS) entry which is preliminary data.</text>
</comment>
<reference evidence="1 2" key="1">
    <citation type="journal article" date="2018" name="Nat. Genet.">
        <title>The Rosa genome provides new insights in the design of modern roses.</title>
        <authorList>
            <person name="Bendahmane M."/>
        </authorList>
    </citation>
    <scope>NUCLEOTIDE SEQUENCE [LARGE SCALE GENOMIC DNA]</scope>
    <source>
        <strain evidence="2">cv. Old Blush</strain>
    </source>
</reference>
<keyword evidence="2" id="KW-1185">Reference proteome</keyword>
<sequence length="66" mass="7602">MPTRCLMECLEKPSTKMTCADLGGRTINPHVSVSLRDYKRIPILNGQVRRTESQYLLSSHRVHTQF</sequence>
<dbReference type="EMBL" id="PDCK01000043">
    <property type="protein sequence ID" value="PRQ29113.1"/>
    <property type="molecule type" value="Genomic_DNA"/>
</dbReference>
<organism evidence="1 2">
    <name type="scientific">Rosa chinensis</name>
    <name type="common">China rose</name>
    <dbReference type="NCBI Taxonomy" id="74649"/>
    <lineage>
        <taxon>Eukaryota</taxon>
        <taxon>Viridiplantae</taxon>
        <taxon>Streptophyta</taxon>
        <taxon>Embryophyta</taxon>
        <taxon>Tracheophyta</taxon>
        <taxon>Spermatophyta</taxon>
        <taxon>Magnoliopsida</taxon>
        <taxon>eudicotyledons</taxon>
        <taxon>Gunneridae</taxon>
        <taxon>Pentapetalae</taxon>
        <taxon>rosids</taxon>
        <taxon>fabids</taxon>
        <taxon>Rosales</taxon>
        <taxon>Rosaceae</taxon>
        <taxon>Rosoideae</taxon>
        <taxon>Rosoideae incertae sedis</taxon>
        <taxon>Rosa</taxon>
    </lineage>
</organism>
<proteinExistence type="predicted"/>
<gene>
    <name evidence="1" type="ORF">RchiOBHm_Chr5g0010371</name>
</gene>
<name>A0A2P6Q4J9_ROSCH</name>
<dbReference type="AlphaFoldDB" id="A0A2P6Q4J9"/>